<evidence type="ECO:0000313" key="9">
    <source>
        <dbReference type="EMBL" id="MDI1490842.1"/>
    </source>
</evidence>
<dbReference type="AlphaFoldDB" id="A0AA43QQS3"/>
<gene>
    <name evidence="9" type="ORF">OHK93_002047</name>
</gene>
<evidence type="ECO:0000259" key="8">
    <source>
        <dbReference type="Pfam" id="PF00150"/>
    </source>
</evidence>
<dbReference type="GO" id="GO:0008810">
    <property type="term" value="F:cellulase activity"/>
    <property type="evidence" value="ECO:0007669"/>
    <property type="project" value="UniProtKB-EC"/>
</dbReference>
<dbReference type="InterPro" id="IPR017853">
    <property type="entry name" value="GH"/>
</dbReference>
<evidence type="ECO:0000256" key="6">
    <source>
        <dbReference type="RuleBase" id="RU361153"/>
    </source>
</evidence>
<feature type="compositionally biased region" description="Basic and acidic residues" evidence="7">
    <location>
        <begin position="8"/>
        <end position="22"/>
    </location>
</feature>
<dbReference type="Pfam" id="PF00150">
    <property type="entry name" value="Cellulase"/>
    <property type="match status" value="1"/>
</dbReference>
<comment type="similarity">
    <text evidence="2 6">Belongs to the glycosyl hydrolase 5 (cellulase A) family.</text>
</comment>
<dbReference type="PANTHER" id="PTHR34142:SF5">
    <property type="entry name" value="CBM1 DOMAIN-CONTAINING PROTEIN"/>
    <property type="match status" value="1"/>
</dbReference>
<proteinExistence type="inferred from homology"/>
<name>A0AA43QQS3_9LECA</name>
<dbReference type="Gene3D" id="3.20.20.80">
    <property type="entry name" value="Glycosidases"/>
    <property type="match status" value="1"/>
</dbReference>
<dbReference type="EMBL" id="JAPUFD010000013">
    <property type="protein sequence ID" value="MDI1490842.1"/>
    <property type="molecule type" value="Genomic_DNA"/>
</dbReference>
<feature type="compositionally biased region" description="Low complexity" evidence="7">
    <location>
        <begin position="327"/>
        <end position="340"/>
    </location>
</feature>
<feature type="region of interest" description="Disordered" evidence="7">
    <location>
        <begin position="327"/>
        <end position="412"/>
    </location>
</feature>
<dbReference type="PANTHER" id="PTHR34142">
    <property type="entry name" value="ENDO-BETA-1,4-GLUCANASE A"/>
    <property type="match status" value="1"/>
</dbReference>
<comment type="catalytic activity">
    <reaction evidence="1">
        <text>Endohydrolysis of (1-&gt;4)-beta-D-glucosidic linkages in cellulose, lichenin and cereal beta-D-glucans.</text>
        <dbReference type="EC" id="3.2.1.4"/>
    </reaction>
</comment>
<comment type="caution">
    <text evidence="9">The sequence shown here is derived from an EMBL/GenBank/DDBJ whole genome shotgun (WGS) entry which is preliminary data.</text>
</comment>
<evidence type="ECO:0000256" key="4">
    <source>
        <dbReference type="ARBA" id="ARBA00022801"/>
    </source>
</evidence>
<dbReference type="EC" id="3.2.1.4" evidence="3"/>
<dbReference type="InterPro" id="IPR001547">
    <property type="entry name" value="Glyco_hydro_5"/>
</dbReference>
<feature type="region of interest" description="Disordered" evidence="7">
    <location>
        <begin position="1"/>
        <end position="28"/>
    </location>
</feature>
<keyword evidence="5 6" id="KW-0326">Glycosidase</keyword>
<dbReference type="Proteomes" id="UP001161017">
    <property type="component" value="Unassembled WGS sequence"/>
</dbReference>
<reference evidence="9" key="1">
    <citation type="journal article" date="2023" name="Genome Biol. Evol.">
        <title>First Whole Genome Sequence and Flow Cytometry Genome Size Data for the Lichen-Forming Fungus Ramalina farinacea (Ascomycota).</title>
        <authorList>
            <person name="Llewellyn T."/>
            <person name="Mian S."/>
            <person name="Hill R."/>
            <person name="Leitch I.J."/>
            <person name="Gaya E."/>
        </authorList>
    </citation>
    <scope>NUCLEOTIDE SEQUENCE</scope>
    <source>
        <strain evidence="9">LIQ254RAFAR</strain>
    </source>
</reference>
<feature type="domain" description="Glycoside hydrolase family 5" evidence="8">
    <location>
        <begin position="26"/>
        <end position="285"/>
    </location>
</feature>
<evidence type="ECO:0000256" key="2">
    <source>
        <dbReference type="ARBA" id="ARBA00005641"/>
    </source>
</evidence>
<evidence type="ECO:0000256" key="7">
    <source>
        <dbReference type="SAM" id="MobiDB-lite"/>
    </source>
</evidence>
<evidence type="ECO:0000256" key="1">
    <source>
        <dbReference type="ARBA" id="ARBA00000966"/>
    </source>
</evidence>
<dbReference type="InterPro" id="IPR018087">
    <property type="entry name" value="Glyco_hydro_5_CS"/>
</dbReference>
<dbReference type="GO" id="GO:0009251">
    <property type="term" value="P:glucan catabolic process"/>
    <property type="evidence" value="ECO:0007669"/>
    <property type="project" value="TreeGrafter"/>
</dbReference>
<dbReference type="SUPFAM" id="SSF51445">
    <property type="entry name" value="(Trans)glycosidases"/>
    <property type="match status" value="1"/>
</dbReference>
<keyword evidence="4 6" id="KW-0378">Hydrolase</keyword>
<feature type="compositionally biased region" description="Polar residues" evidence="7">
    <location>
        <begin position="350"/>
        <end position="372"/>
    </location>
</feature>
<feature type="compositionally biased region" description="Low complexity" evidence="7">
    <location>
        <begin position="373"/>
        <end position="392"/>
    </location>
</feature>
<protein>
    <recommendedName>
        <fullName evidence="3">cellulase</fullName>
        <ecNumber evidence="3">3.2.1.4</ecNumber>
    </recommendedName>
</protein>
<evidence type="ECO:0000256" key="3">
    <source>
        <dbReference type="ARBA" id="ARBA00012601"/>
    </source>
</evidence>
<keyword evidence="10" id="KW-1185">Reference proteome</keyword>
<organism evidence="9 10">
    <name type="scientific">Ramalina farinacea</name>
    <dbReference type="NCBI Taxonomy" id="258253"/>
    <lineage>
        <taxon>Eukaryota</taxon>
        <taxon>Fungi</taxon>
        <taxon>Dikarya</taxon>
        <taxon>Ascomycota</taxon>
        <taxon>Pezizomycotina</taxon>
        <taxon>Lecanoromycetes</taxon>
        <taxon>OSLEUM clade</taxon>
        <taxon>Lecanoromycetidae</taxon>
        <taxon>Lecanorales</taxon>
        <taxon>Lecanorineae</taxon>
        <taxon>Ramalinaceae</taxon>
        <taxon>Ramalina</taxon>
    </lineage>
</organism>
<dbReference type="PROSITE" id="PS00659">
    <property type="entry name" value="GLYCOSYL_HYDROL_F5"/>
    <property type="match status" value="1"/>
</dbReference>
<evidence type="ECO:0000313" key="10">
    <source>
        <dbReference type="Proteomes" id="UP001161017"/>
    </source>
</evidence>
<sequence length="412" mass="44289">MGSVSHHFFNERQHADGSRKGVPDGPKQMQHYVNDDKLNIFRLPVEWDYLVAAPGQPLLAERLGQYDDLMQSCLATGAYCILDIHSYARWGDMHGNQIIAQGGPSTEQFVDLWTQLAKKYATDEKVIMGIMNEPYGVDIQIWAQVVQAAVTAIRGAGATKQMMLLPGTDYTNPALWVSDGSGAALTQIVNPGCSDSDTACKYAGLIFDFHYYFGYDTECSNNGIENAWTPPLALMRQDPSNIRQGMVTKIGGGPHSQSCLTNVCQALDFMNENSDVYLGWTAWAAGAFTMANAMFLLDDNGNDVPLMTQCFAGKAYGGLGPGSTAPGLGVSQGTSSGTGSPNAQGLVANETGTSGASQIFGSGQPQTFATEPNVTNSSSTSKKSQSSKTCSNMNTASKPRRRRSHKLRSPEM</sequence>
<feature type="compositionally biased region" description="Basic residues" evidence="7">
    <location>
        <begin position="398"/>
        <end position="412"/>
    </location>
</feature>
<evidence type="ECO:0000256" key="5">
    <source>
        <dbReference type="ARBA" id="ARBA00023295"/>
    </source>
</evidence>
<accession>A0AA43QQS3</accession>